<dbReference type="Pfam" id="PF08700">
    <property type="entry name" value="VPS51_Exo84_N"/>
    <property type="match status" value="1"/>
</dbReference>
<proteinExistence type="inferred from homology"/>
<protein>
    <recommendedName>
        <fullName evidence="3">Conserved oligomeric Golgi complex subunit 1</fullName>
    </recommendedName>
</protein>
<evidence type="ECO:0000256" key="7">
    <source>
        <dbReference type="ARBA" id="ARBA00023136"/>
    </source>
</evidence>
<evidence type="ECO:0000313" key="9">
    <source>
        <dbReference type="EMBL" id="KAG0272016.1"/>
    </source>
</evidence>
<comment type="subcellular location">
    <subcellularLocation>
        <location evidence="1">Golgi apparatus membrane</location>
        <topology evidence="1">Peripheral membrane protein</topology>
    </subcellularLocation>
</comment>
<evidence type="ECO:0000256" key="6">
    <source>
        <dbReference type="ARBA" id="ARBA00023034"/>
    </source>
</evidence>
<comment type="caution">
    <text evidence="9">The sequence shown here is derived from an EMBL/GenBank/DDBJ whole genome shotgun (WGS) entry which is preliminary data.</text>
</comment>
<dbReference type="GO" id="GO:0000139">
    <property type="term" value="C:Golgi membrane"/>
    <property type="evidence" value="ECO:0007669"/>
    <property type="project" value="UniProtKB-SubCell"/>
</dbReference>
<keyword evidence="10" id="KW-1185">Reference proteome</keyword>
<evidence type="ECO:0000256" key="5">
    <source>
        <dbReference type="ARBA" id="ARBA00022927"/>
    </source>
</evidence>
<comment type="similarity">
    <text evidence="2">Belongs to the COG1 family.</text>
</comment>
<sequence length="1042" mass="114594">MATMTANNNNTSSSVANKPPVDADELFMKLSVPELNVYERRTRQGQDIENKKQELRMMVGERYRDLIGAADCIVRMKETAFSVQDNIARMRSSCDIHSLKRNVAAKTKKAQSGSMDDMKKSLYTSAAQIKLLADVPEQIWRNMENHSYLTASRLYLISKAIYKNLNADADEATNQSVKVMETFPVVGRQWDAVSHFKAQILQKSHHHLKNADKSDLEVIETMCAVMLLDDMTMKDMFGLLLTQRREAIREVLEVQQQQQQGANEGSDVIAGQIVEAIEILKATLFHISGVFLEPSASTAGKSGKGAVSPLERHLRSLQQTFSTPSPITASAGDEYLAADEGAAVLPALTSSILQPAAQINITTTTTTASSVIPKLYPTTPNIHLLVRYLPESIQNFTPFIHLEGSRAVFSQQDVVQGVKTWMEEVSRMFGGGFEKLLQQVHTNAALVAIRASVWGCLQVDEFAQLSSKNNGDPNSNGSSKKRRHVNAWKSVCQTLLGGPFSIWDQILRSGFTKTLQDIIVFSLEDLSLQPERLLRPRLGELDREEDPNHDVGKFIWNDTAVTKGAVLPTATEPLIQRIREYVDGKTDLVAQATSAFEVKLGAIREDQERALVLEREALLGRLLVLSESSVGGGGGGIGEEEIEDLERDGGQWDLFGAREDTKELVEFYQRQTVECVKAYTLGLKKLVVEAVRKPEKARNTVQAMDRAMTVGRVASSVAAMGWTLQRVLTPPTPSRGDRSLGLNFAQARASQANVDTQVQGLIRGLGDVYLLAHEAWIESVEWSLVRGVRYFLRDSSWTDLATLAWEPMVSPTTAGSAKSSPMSSRRAAPLVSSGLSSAGAGDEAKTLLPFHGSTRLITALHQVVQEMHRIGTGFMKPELIEKLAVKLALVTFRALDTFLNDVVVDADAASGLTAEELESKVVLSEKGALQLLFDAKFLGLVFSTALEKDVEVAGVNKAVLNRIRGHIDPINLATFEKPLDINADRQYGRVSVLLGLLVQLNPADSKRKMNVIEQSPHVFAMAPLTARFTLLPIGQRMTGRVV</sequence>
<dbReference type="InterPro" id="IPR033370">
    <property type="entry name" value="COG1"/>
</dbReference>
<dbReference type="PANTHER" id="PTHR31658:SF0">
    <property type="entry name" value="CONSERVED OLIGOMERIC GOLGI COMPLEX SUBUNIT 1"/>
    <property type="match status" value="1"/>
</dbReference>
<accession>A0AAD4D8Q9</accession>
<gene>
    <name evidence="9" type="primary">COG1</name>
    <name evidence="9" type="ORF">BGZ95_000107</name>
</gene>
<feature type="compositionally biased region" description="Low complexity" evidence="8">
    <location>
        <begin position="1"/>
        <end position="17"/>
    </location>
</feature>
<keyword evidence="5" id="KW-0653">Protein transport</keyword>
<name>A0AAD4D8Q9_9FUNG</name>
<dbReference type="AlphaFoldDB" id="A0AAD4D8Q9"/>
<evidence type="ECO:0000256" key="1">
    <source>
        <dbReference type="ARBA" id="ARBA00004395"/>
    </source>
</evidence>
<evidence type="ECO:0000256" key="3">
    <source>
        <dbReference type="ARBA" id="ARBA00020978"/>
    </source>
</evidence>
<dbReference type="GO" id="GO:0015031">
    <property type="term" value="P:protein transport"/>
    <property type="evidence" value="ECO:0007669"/>
    <property type="project" value="UniProtKB-KW"/>
</dbReference>
<reference evidence="9" key="1">
    <citation type="journal article" date="2020" name="Fungal Divers.">
        <title>Resolving the Mortierellaceae phylogeny through synthesis of multi-gene phylogenetics and phylogenomics.</title>
        <authorList>
            <person name="Vandepol N."/>
            <person name="Liber J."/>
            <person name="Desiro A."/>
            <person name="Na H."/>
            <person name="Kennedy M."/>
            <person name="Barry K."/>
            <person name="Grigoriev I.V."/>
            <person name="Miller A.N."/>
            <person name="O'Donnell K."/>
            <person name="Stajich J.E."/>
            <person name="Bonito G."/>
        </authorList>
    </citation>
    <scope>NUCLEOTIDE SEQUENCE</scope>
    <source>
        <strain evidence="9">NRRL 28262</strain>
    </source>
</reference>
<evidence type="ECO:0000256" key="8">
    <source>
        <dbReference type="SAM" id="MobiDB-lite"/>
    </source>
</evidence>
<dbReference type="PANTHER" id="PTHR31658">
    <property type="entry name" value="CONSERVED OLIGOMERIC GOLGI COMPLEX SUBUNIT 1"/>
    <property type="match status" value="1"/>
</dbReference>
<dbReference type="GO" id="GO:0017119">
    <property type="term" value="C:Golgi transport complex"/>
    <property type="evidence" value="ECO:0007669"/>
    <property type="project" value="InterPro"/>
</dbReference>
<dbReference type="Proteomes" id="UP001194580">
    <property type="component" value="Unassembled WGS sequence"/>
</dbReference>
<dbReference type="GO" id="GO:0006891">
    <property type="term" value="P:intra-Golgi vesicle-mediated transport"/>
    <property type="evidence" value="ECO:0007669"/>
    <property type="project" value="InterPro"/>
</dbReference>
<evidence type="ECO:0000256" key="4">
    <source>
        <dbReference type="ARBA" id="ARBA00022448"/>
    </source>
</evidence>
<keyword evidence="7" id="KW-0472">Membrane</keyword>
<keyword evidence="4" id="KW-0813">Transport</keyword>
<keyword evidence="6" id="KW-0333">Golgi apparatus</keyword>
<evidence type="ECO:0000313" key="10">
    <source>
        <dbReference type="Proteomes" id="UP001194580"/>
    </source>
</evidence>
<evidence type="ECO:0000256" key="2">
    <source>
        <dbReference type="ARBA" id="ARBA00006653"/>
    </source>
</evidence>
<organism evidence="9 10">
    <name type="scientific">Linnemannia exigua</name>
    <dbReference type="NCBI Taxonomy" id="604196"/>
    <lineage>
        <taxon>Eukaryota</taxon>
        <taxon>Fungi</taxon>
        <taxon>Fungi incertae sedis</taxon>
        <taxon>Mucoromycota</taxon>
        <taxon>Mortierellomycotina</taxon>
        <taxon>Mortierellomycetes</taxon>
        <taxon>Mortierellales</taxon>
        <taxon>Mortierellaceae</taxon>
        <taxon>Linnemannia</taxon>
    </lineage>
</organism>
<dbReference type="EMBL" id="JAAAIL010001009">
    <property type="protein sequence ID" value="KAG0272016.1"/>
    <property type="molecule type" value="Genomic_DNA"/>
</dbReference>
<feature type="region of interest" description="Disordered" evidence="8">
    <location>
        <begin position="1"/>
        <end position="20"/>
    </location>
</feature>